<protein>
    <submittedName>
        <fullName evidence="1">Urocanate hydratase</fullName>
    </submittedName>
</protein>
<evidence type="ECO:0000313" key="1">
    <source>
        <dbReference type="EMBL" id="SUG56689.1"/>
    </source>
</evidence>
<accession>A0A379U4K2</accession>
<evidence type="ECO:0000313" key="2">
    <source>
        <dbReference type="Proteomes" id="UP000254633"/>
    </source>
</evidence>
<proteinExistence type="predicted"/>
<sequence length="161" mass="18548">MSRPPRWMTLWPALRTTPARGKPCPWPCARTRRISCRSWLIVACAGPGDRSDQRPRSATWLFAFRLALGGVSGKRAIRSPGDDAGGETFKWRRTFGRCWHSVKWACRPLTMATIFARWRKRWGWKTPLIFRDLCQPIFVRFLSRNRAVSLGGVVRRSAGYL</sequence>
<name>A0A379U4K2_SALDZ</name>
<reference evidence="1 2" key="1">
    <citation type="submission" date="2018-06" db="EMBL/GenBank/DDBJ databases">
        <authorList>
            <consortium name="Pathogen Informatics"/>
            <person name="Doyle S."/>
        </authorList>
    </citation>
    <scope>NUCLEOTIDE SEQUENCE [LARGE SCALE GENOMIC DNA]</scope>
    <source>
        <strain evidence="1 2">NCTC10060</strain>
    </source>
</reference>
<dbReference type="Proteomes" id="UP000254633">
    <property type="component" value="Unassembled WGS sequence"/>
</dbReference>
<organism evidence="1 2">
    <name type="scientific">Salmonella diarizonae</name>
    <dbReference type="NCBI Taxonomy" id="59204"/>
    <lineage>
        <taxon>Bacteria</taxon>
        <taxon>Pseudomonadati</taxon>
        <taxon>Pseudomonadota</taxon>
        <taxon>Gammaproteobacteria</taxon>
        <taxon>Enterobacterales</taxon>
        <taxon>Enterobacteriaceae</taxon>
        <taxon>Salmonella</taxon>
    </lineage>
</organism>
<dbReference type="AlphaFoldDB" id="A0A379U4K2"/>
<gene>
    <name evidence="1" type="ORF">NCTC10060_03872</name>
</gene>
<dbReference type="EMBL" id="UGXH01000003">
    <property type="protein sequence ID" value="SUG56689.1"/>
    <property type="molecule type" value="Genomic_DNA"/>
</dbReference>